<dbReference type="RefSeq" id="WP_239156866.1">
    <property type="nucleotide sequence ID" value="NZ_AP023355.1"/>
</dbReference>
<dbReference type="Pfam" id="PF01553">
    <property type="entry name" value="Acyltransferase"/>
    <property type="match status" value="1"/>
</dbReference>
<reference evidence="5 6" key="1">
    <citation type="submission" date="2020-08" db="EMBL/GenBank/DDBJ databases">
        <title>Whole genome shotgun sequence of Actinocatenispora thailandica NBRC 105041.</title>
        <authorList>
            <person name="Komaki H."/>
            <person name="Tamura T."/>
        </authorList>
    </citation>
    <scope>NUCLEOTIDE SEQUENCE [LARGE SCALE GENOMIC DNA]</scope>
    <source>
        <strain evidence="5 6">NBRC 105041</strain>
    </source>
</reference>
<dbReference type="KEGG" id="atl:Athai_22310"/>
<evidence type="ECO:0000256" key="2">
    <source>
        <dbReference type="ARBA" id="ARBA00023315"/>
    </source>
</evidence>
<dbReference type="Proteomes" id="UP000611640">
    <property type="component" value="Chromosome"/>
</dbReference>
<dbReference type="AlphaFoldDB" id="A0A7R7HWC1"/>
<keyword evidence="2 5" id="KW-0012">Acyltransferase</keyword>
<dbReference type="CDD" id="cd07989">
    <property type="entry name" value="LPLAT_AGPAT-like"/>
    <property type="match status" value="1"/>
</dbReference>
<evidence type="ECO:0000313" key="6">
    <source>
        <dbReference type="Proteomes" id="UP000611640"/>
    </source>
</evidence>
<name>A0A7R7HWC1_9ACTN</name>
<proteinExistence type="predicted"/>
<evidence type="ECO:0000259" key="4">
    <source>
        <dbReference type="SMART" id="SM00563"/>
    </source>
</evidence>
<evidence type="ECO:0000256" key="3">
    <source>
        <dbReference type="SAM" id="MobiDB-lite"/>
    </source>
</evidence>
<protein>
    <submittedName>
        <fullName evidence="5">1-acyl-sn-glycerol-3-phosphate acyltransferase</fullName>
    </submittedName>
</protein>
<organism evidence="5 6">
    <name type="scientific">Actinocatenispora thailandica</name>
    <dbReference type="NCBI Taxonomy" id="227318"/>
    <lineage>
        <taxon>Bacteria</taxon>
        <taxon>Bacillati</taxon>
        <taxon>Actinomycetota</taxon>
        <taxon>Actinomycetes</taxon>
        <taxon>Micromonosporales</taxon>
        <taxon>Micromonosporaceae</taxon>
        <taxon>Actinocatenispora</taxon>
    </lineage>
</organism>
<dbReference type="PANTHER" id="PTHR10434">
    <property type="entry name" value="1-ACYL-SN-GLYCEROL-3-PHOSPHATE ACYLTRANSFERASE"/>
    <property type="match status" value="1"/>
</dbReference>
<dbReference type="InterPro" id="IPR002123">
    <property type="entry name" value="Plipid/glycerol_acylTrfase"/>
</dbReference>
<dbReference type="GO" id="GO:0003841">
    <property type="term" value="F:1-acylglycerol-3-phosphate O-acyltransferase activity"/>
    <property type="evidence" value="ECO:0007669"/>
    <property type="project" value="TreeGrafter"/>
</dbReference>
<dbReference type="SMART" id="SM00563">
    <property type="entry name" value="PlsC"/>
    <property type="match status" value="1"/>
</dbReference>
<dbReference type="GO" id="GO:0005886">
    <property type="term" value="C:plasma membrane"/>
    <property type="evidence" value="ECO:0007669"/>
    <property type="project" value="TreeGrafter"/>
</dbReference>
<dbReference type="GO" id="GO:0006654">
    <property type="term" value="P:phosphatidic acid biosynthetic process"/>
    <property type="evidence" value="ECO:0007669"/>
    <property type="project" value="TreeGrafter"/>
</dbReference>
<gene>
    <name evidence="5" type="ORF">Athai_22310</name>
</gene>
<dbReference type="SUPFAM" id="SSF69593">
    <property type="entry name" value="Glycerol-3-phosphate (1)-acyltransferase"/>
    <property type="match status" value="1"/>
</dbReference>
<keyword evidence="1" id="KW-0808">Transferase</keyword>
<feature type="domain" description="Phospholipid/glycerol acyltransferase" evidence="4">
    <location>
        <begin position="39"/>
        <end position="157"/>
    </location>
</feature>
<dbReference type="PANTHER" id="PTHR10434:SF55">
    <property type="entry name" value="POSSIBLE ACYLTRANSFERASE"/>
    <property type="match status" value="1"/>
</dbReference>
<sequence length="247" mass="26849">MARRGFWVRVGMGVINSTLTVFSRHTWQGAEHIPATGGAIVAANHISQVDPMVMARFVYATGRVPRFLTKASVLQVPLMGPALRSTGQIPVHRGSIDAARSVDEAAAALRDGHVVVVYPEGTTTRDPDFWPMHGRTGVARLALTTGAPVIPVAQWGAQRLQDPVAHTVRPRPRTPVSVLAGPPMDLSGWRERAAGGEPDRTLLTGLSDAIMYRIRELLTELRDEQPPEQLYAWPPRRPATPDGEGGR</sequence>
<accession>A0A7R7HWC1</accession>
<keyword evidence="6" id="KW-1185">Reference proteome</keyword>
<dbReference type="EMBL" id="AP023355">
    <property type="protein sequence ID" value="BCJ34728.1"/>
    <property type="molecule type" value="Genomic_DNA"/>
</dbReference>
<feature type="region of interest" description="Disordered" evidence="3">
    <location>
        <begin position="223"/>
        <end position="247"/>
    </location>
</feature>
<evidence type="ECO:0000313" key="5">
    <source>
        <dbReference type="EMBL" id="BCJ34728.1"/>
    </source>
</evidence>
<evidence type="ECO:0000256" key="1">
    <source>
        <dbReference type="ARBA" id="ARBA00022679"/>
    </source>
</evidence>